<keyword evidence="2" id="KW-1133">Transmembrane helix</keyword>
<accession>R9GQA2</accession>
<gene>
    <name evidence="4" type="ORF">ADIARSV_2851</name>
</gene>
<proteinExistence type="inferred from homology"/>
<evidence type="ECO:0000256" key="1">
    <source>
        <dbReference type="ARBA" id="ARBA00006464"/>
    </source>
</evidence>
<dbReference type="GO" id="GO:0016780">
    <property type="term" value="F:phosphotransferase activity, for other substituted phosphate groups"/>
    <property type="evidence" value="ECO:0007669"/>
    <property type="project" value="TreeGrafter"/>
</dbReference>
<reference evidence="4 5" key="1">
    <citation type="journal article" date="2013" name="Genome Announc.">
        <title>Draft Genome Sequence of Arcticibacter svalbardensis Strain MN12-7T, a Member of the Family Sphingobacteriaceae Isolated from an Arctic Soil Sample.</title>
        <authorList>
            <person name="Shivaji S."/>
            <person name="Ara S."/>
            <person name="Prasad S."/>
            <person name="Manasa B.P."/>
            <person name="Begum Z."/>
            <person name="Singh A."/>
            <person name="Kumar Pinnaka A."/>
        </authorList>
    </citation>
    <scope>NUCLEOTIDE SEQUENCE [LARGE SCALE GENOMIC DNA]</scope>
    <source>
        <strain evidence="4 5">MN12-7</strain>
    </source>
</reference>
<dbReference type="PANTHER" id="PTHR30576:SF20">
    <property type="entry name" value="QUINOVOSAMINEPHOSPHOTRANSFERAE-RELATED"/>
    <property type="match status" value="1"/>
</dbReference>
<organism evidence="4 5">
    <name type="scientific">Arcticibacter svalbardensis MN12-7</name>
    <dbReference type="NCBI Taxonomy" id="1150600"/>
    <lineage>
        <taxon>Bacteria</taxon>
        <taxon>Pseudomonadati</taxon>
        <taxon>Bacteroidota</taxon>
        <taxon>Sphingobacteriia</taxon>
        <taxon>Sphingobacteriales</taxon>
        <taxon>Sphingobacteriaceae</taxon>
        <taxon>Arcticibacter</taxon>
    </lineage>
</organism>
<keyword evidence="2" id="KW-0472">Membrane</keyword>
<dbReference type="PANTHER" id="PTHR30576">
    <property type="entry name" value="COLANIC BIOSYNTHESIS UDP-GLUCOSE LIPID CARRIER TRANSFERASE"/>
    <property type="match status" value="1"/>
</dbReference>
<evidence type="ECO:0000259" key="3">
    <source>
        <dbReference type="Pfam" id="PF02397"/>
    </source>
</evidence>
<feature type="transmembrane region" description="Helical" evidence="2">
    <location>
        <begin position="7"/>
        <end position="30"/>
    </location>
</feature>
<keyword evidence="2" id="KW-0812">Transmembrane</keyword>
<evidence type="ECO:0000313" key="4">
    <source>
        <dbReference type="EMBL" id="EOR94017.1"/>
    </source>
</evidence>
<dbReference type="STRING" id="1150600.ADIARSV_2851"/>
<dbReference type="InterPro" id="IPR003362">
    <property type="entry name" value="Bact_transf"/>
</dbReference>
<protein>
    <submittedName>
        <fullName evidence="4">Glycosyltransferase</fullName>
    </submittedName>
</protein>
<name>R9GQA2_9SPHI</name>
<comment type="caution">
    <text evidence="4">The sequence shown here is derived from an EMBL/GenBank/DDBJ whole genome shotgun (WGS) entry which is preliminary data.</text>
</comment>
<dbReference type="eggNOG" id="COG2148">
    <property type="taxonomic scope" value="Bacteria"/>
</dbReference>
<keyword evidence="5" id="KW-1185">Reference proteome</keyword>
<dbReference type="Proteomes" id="UP000014174">
    <property type="component" value="Unassembled WGS sequence"/>
</dbReference>
<dbReference type="RefSeq" id="WP_016196082.1">
    <property type="nucleotide sequence ID" value="NZ_AQPN01000100.1"/>
</dbReference>
<feature type="domain" description="Bacterial sugar transferase" evidence="3">
    <location>
        <begin position="2"/>
        <end position="195"/>
    </location>
</feature>
<dbReference type="Pfam" id="PF02397">
    <property type="entry name" value="Bac_transf"/>
    <property type="match status" value="1"/>
</dbReference>
<keyword evidence="4" id="KW-0808">Transferase</keyword>
<comment type="similarity">
    <text evidence="1">Belongs to the bacterial sugar transferase family.</text>
</comment>
<evidence type="ECO:0000256" key="2">
    <source>
        <dbReference type="SAM" id="Phobius"/>
    </source>
</evidence>
<evidence type="ECO:0000313" key="5">
    <source>
        <dbReference type="Proteomes" id="UP000014174"/>
    </source>
</evidence>
<dbReference type="OrthoDB" id="9808602at2"/>
<sequence length="198" mass="22988">MKRAFDFIASSIGLIFLAPIFLIVIILIYIDSKGPPFFRQNRVGLDNRDFKLWKFRSMKIDSSAKGLLTIGNNDTRITKVGSYLRRYKIDELPQLLNVFLGNMSLVGPRPEVRKYVELYDDNQKRVLKLKPGITDMASIKYRDENEILATLEDPELAYITVIMPDKLKINLEFYKETQSVYGSLKVIFLTCYSIIKFR</sequence>
<dbReference type="EMBL" id="AQPN01000100">
    <property type="protein sequence ID" value="EOR94017.1"/>
    <property type="molecule type" value="Genomic_DNA"/>
</dbReference>
<dbReference type="AlphaFoldDB" id="R9GQA2"/>